<evidence type="ECO:0008006" key="4">
    <source>
        <dbReference type="Google" id="ProtNLM"/>
    </source>
</evidence>
<gene>
    <name evidence="2" type="ORF">H8693_03420</name>
</gene>
<dbReference type="Proteomes" id="UP000617951">
    <property type="component" value="Unassembled WGS sequence"/>
</dbReference>
<evidence type="ECO:0000313" key="2">
    <source>
        <dbReference type="EMBL" id="MBC8537986.1"/>
    </source>
</evidence>
<reference evidence="2" key="1">
    <citation type="submission" date="2020-08" db="EMBL/GenBank/DDBJ databases">
        <title>Genome public.</title>
        <authorList>
            <person name="Liu C."/>
            <person name="Sun Q."/>
        </authorList>
    </citation>
    <scope>NUCLEOTIDE SEQUENCE</scope>
    <source>
        <strain evidence="2">NSJ-63</strain>
    </source>
</reference>
<evidence type="ECO:0000313" key="3">
    <source>
        <dbReference type="Proteomes" id="UP000617951"/>
    </source>
</evidence>
<proteinExistence type="predicted"/>
<dbReference type="EMBL" id="JACRSS010000001">
    <property type="protein sequence ID" value="MBC8537986.1"/>
    <property type="molecule type" value="Genomic_DNA"/>
</dbReference>
<organism evidence="2 3">
    <name type="scientific">Guopingia tenuis</name>
    <dbReference type="NCBI Taxonomy" id="2763656"/>
    <lineage>
        <taxon>Bacteria</taxon>
        <taxon>Bacillati</taxon>
        <taxon>Bacillota</taxon>
        <taxon>Clostridia</taxon>
        <taxon>Christensenellales</taxon>
        <taxon>Christensenellaceae</taxon>
        <taxon>Guopingia</taxon>
    </lineage>
</organism>
<keyword evidence="3" id="KW-1185">Reference proteome</keyword>
<name>A0A926DHK3_9FIRM</name>
<dbReference type="RefSeq" id="WP_178618880.1">
    <property type="nucleotide sequence ID" value="NZ_JACRSS010000001.1"/>
</dbReference>
<accession>A0A926DHK3</accession>
<keyword evidence="1" id="KW-0175">Coiled coil</keyword>
<protein>
    <recommendedName>
        <fullName evidence="4">ATPase</fullName>
    </recommendedName>
</protein>
<dbReference type="AlphaFoldDB" id="A0A926DHK3"/>
<evidence type="ECO:0000256" key="1">
    <source>
        <dbReference type="SAM" id="Coils"/>
    </source>
</evidence>
<comment type="caution">
    <text evidence="2">The sequence shown here is derived from an EMBL/GenBank/DDBJ whole genome shotgun (WGS) entry which is preliminary data.</text>
</comment>
<feature type="coiled-coil region" evidence="1">
    <location>
        <begin position="69"/>
        <end position="124"/>
    </location>
</feature>
<sequence length="158" mass="17995">MEKVDIFALIDELQEEIELSPTRGLSKNKSVDAKIVMEIIEDIKQALHEELDFSRRVVGEKDQILNAAQTQADEIIKRAKLEAEELVKEDAVSRSAYDKASKLLENSKQKAAEIRQSANTYAEEVFDELEDYYKECIGLIKENKARLYGKAGARTEEE</sequence>